<dbReference type="Proteomes" id="UP000194474">
    <property type="component" value="Unassembled WGS sequence"/>
</dbReference>
<evidence type="ECO:0008006" key="3">
    <source>
        <dbReference type="Google" id="ProtNLM"/>
    </source>
</evidence>
<proteinExistence type="predicted"/>
<name>A0A1Y6G539_9HYPH</name>
<evidence type="ECO:0000313" key="2">
    <source>
        <dbReference type="Proteomes" id="UP000194474"/>
    </source>
</evidence>
<reference evidence="2" key="1">
    <citation type="submission" date="2017-04" db="EMBL/GenBank/DDBJ databases">
        <authorList>
            <person name="Varghese N."/>
            <person name="Submissions S."/>
        </authorList>
    </citation>
    <scope>NUCLEOTIDE SEQUENCE [LARGE SCALE GENOMIC DNA]</scope>
</reference>
<dbReference type="EMBL" id="FXWK01000002">
    <property type="protein sequence ID" value="SMQ85285.1"/>
    <property type="molecule type" value="Genomic_DNA"/>
</dbReference>
<dbReference type="AlphaFoldDB" id="A0A1Y6G539"/>
<evidence type="ECO:0000313" key="1">
    <source>
        <dbReference type="EMBL" id="SMQ85285.1"/>
    </source>
</evidence>
<protein>
    <recommendedName>
        <fullName evidence="3">TnsA endonuclease N terminal</fullName>
    </recommendedName>
</protein>
<keyword evidence="2" id="KW-1185">Reference proteome</keyword>
<organism evidence="1 2">
    <name type="scientific">Devosia lucknowensis</name>
    <dbReference type="NCBI Taxonomy" id="1096929"/>
    <lineage>
        <taxon>Bacteria</taxon>
        <taxon>Pseudomonadati</taxon>
        <taxon>Pseudomonadota</taxon>
        <taxon>Alphaproteobacteria</taxon>
        <taxon>Hyphomicrobiales</taxon>
        <taxon>Devosiaceae</taxon>
        <taxon>Devosia</taxon>
    </lineage>
</organism>
<gene>
    <name evidence="1" type="ORF">SAMN06295905_2562</name>
</gene>
<accession>A0A1Y6G539</accession>
<sequence length="232" mass="25914">MPYFGTEAVETVPRPRRLVTIADSIAHRKPVRHRYGSVVGLEVDPFRQRGIYYESGLERDWLQVMIADPDVLDVREQQLLEVSTATGDVVKHYVDYVVTRTDGLVEANACKYEKDIDDELLDLLKQAAATVGDAFADEYKTLSEVGLSHRRVMNARQVIDCGKDFDFPAQDAIREAVPSFGPSVSLVELDAVVGDRDRGSRAAIALIQQGLFGVGPHERIGRVRTLRNLFTK</sequence>